<keyword evidence="3" id="KW-1185">Reference proteome</keyword>
<dbReference type="Proteomes" id="UP001054252">
    <property type="component" value="Unassembled WGS sequence"/>
</dbReference>
<gene>
    <name evidence="2" type="ORF">SLEP1_g49918</name>
</gene>
<accession>A0AAV5LZ50</accession>
<dbReference type="PANTHER" id="PTHR36385">
    <property type="entry name" value="OS07G0562900 PROTEIN"/>
    <property type="match status" value="1"/>
</dbReference>
<feature type="compositionally biased region" description="Polar residues" evidence="1">
    <location>
        <begin position="21"/>
        <end position="31"/>
    </location>
</feature>
<protein>
    <submittedName>
        <fullName evidence="2">Uncharacterized protein</fullName>
    </submittedName>
</protein>
<sequence>MLLFLRAQAMAKNRNKKKQNGAISMNISENAVSDLPQPMDTSESGAPKSAFGAIER</sequence>
<feature type="region of interest" description="Disordered" evidence="1">
    <location>
        <begin position="13"/>
        <end position="56"/>
    </location>
</feature>
<dbReference type="PANTHER" id="PTHR36385:SF1">
    <property type="entry name" value="OS07G0562900 PROTEIN"/>
    <property type="match status" value="1"/>
</dbReference>
<evidence type="ECO:0000313" key="3">
    <source>
        <dbReference type="Proteomes" id="UP001054252"/>
    </source>
</evidence>
<dbReference type="EMBL" id="BPVZ01000159">
    <property type="protein sequence ID" value="GKV42525.1"/>
    <property type="molecule type" value="Genomic_DNA"/>
</dbReference>
<proteinExistence type="predicted"/>
<name>A0AAV5LZ50_9ROSI</name>
<dbReference type="AlphaFoldDB" id="A0AAV5LZ50"/>
<organism evidence="2 3">
    <name type="scientific">Rubroshorea leprosula</name>
    <dbReference type="NCBI Taxonomy" id="152421"/>
    <lineage>
        <taxon>Eukaryota</taxon>
        <taxon>Viridiplantae</taxon>
        <taxon>Streptophyta</taxon>
        <taxon>Embryophyta</taxon>
        <taxon>Tracheophyta</taxon>
        <taxon>Spermatophyta</taxon>
        <taxon>Magnoliopsida</taxon>
        <taxon>eudicotyledons</taxon>
        <taxon>Gunneridae</taxon>
        <taxon>Pentapetalae</taxon>
        <taxon>rosids</taxon>
        <taxon>malvids</taxon>
        <taxon>Malvales</taxon>
        <taxon>Dipterocarpaceae</taxon>
        <taxon>Rubroshorea</taxon>
    </lineage>
</organism>
<comment type="caution">
    <text evidence="2">The sequence shown here is derived from an EMBL/GenBank/DDBJ whole genome shotgun (WGS) entry which is preliminary data.</text>
</comment>
<evidence type="ECO:0000256" key="1">
    <source>
        <dbReference type="SAM" id="MobiDB-lite"/>
    </source>
</evidence>
<reference evidence="2 3" key="1">
    <citation type="journal article" date="2021" name="Commun. Biol.">
        <title>The genome of Shorea leprosula (Dipterocarpaceae) highlights the ecological relevance of drought in aseasonal tropical rainforests.</title>
        <authorList>
            <person name="Ng K.K.S."/>
            <person name="Kobayashi M.J."/>
            <person name="Fawcett J.A."/>
            <person name="Hatakeyama M."/>
            <person name="Paape T."/>
            <person name="Ng C.H."/>
            <person name="Ang C.C."/>
            <person name="Tnah L.H."/>
            <person name="Lee C.T."/>
            <person name="Nishiyama T."/>
            <person name="Sese J."/>
            <person name="O'Brien M.J."/>
            <person name="Copetti D."/>
            <person name="Mohd Noor M.I."/>
            <person name="Ong R.C."/>
            <person name="Putra M."/>
            <person name="Sireger I.Z."/>
            <person name="Indrioko S."/>
            <person name="Kosugi Y."/>
            <person name="Izuno A."/>
            <person name="Isagi Y."/>
            <person name="Lee S.L."/>
            <person name="Shimizu K.K."/>
        </authorList>
    </citation>
    <scope>NUCLEOTIDE SEQUENCE [LARGE SCALE GENOMIC DNA]</scope>
    <source>
        <strain evidence="2">214</strain>
    </source>
</reference>
<evidence type="ECO:0000313" key="2">
    <source>
        <dbReference type="EMBL" id="GKV42525.1"/>
    </source>
</evidence>